<dbReference type="AlphaFoldDB" id="A0A4Y2AY53"/>
<dbReference type="Proteomes" id="UP000499080">
    <property type="component" value="Unassembled WGS sequence"/>
</dbReference>
<name>A0A4Y2AY53_ARAVE</name>
<accession>A0A4Y2AY53</accession>
<proteinExistence type="predicted"/>
<comment type="caution">
    <text evidence="1">The sequence shown here is derived from an EMBL/GenBank/DDBJ whole genome shotgun (WGS) entry which is preliminary data.</text>
</comment>
<evidence type="ECO:0000313" key="1">
    <source>
        <dbReference type="EMBL" id="GBL84698.1"/>
    </source>
</evidence>
<organism evidence="1 2">
    <name type="scientific">Araneus ventricosus</name>
    <name type="common">Orbweaver spider</name>
    <name type="synonym">Epeira ventricosa</name>
    <dbReference type="NCBI Taxonomy" id="182803"/>
    <lineage>
        <taxon>Eukaryota</taxon>
        <taxon>Metazoa</taxon>
        <taxon>Ecdysozoa</taxon>
        <taxon>Arthropoda</taxon>
        <taxon>Chelicerata</taxon>
        <taxon>Arachnida</taxon>
        <taxon>Araneae</taxon>
        <taxon>Araneomorphae</taxon>
        <taxon>Entelegynae</taxon>
        <taxon>Araneoidea</taxon>
        <taxon>Araneidae</taxon>
        <taxon>Araneus</taxon>
    </lineage>
</organism>
<evidence type="ECO:0000313" key="2">
    <source>
        <dbReference type="Proteomes" id="UP000499080"/>
    </source>
</evidence>
<protein>
    <submittedName>
        <fullName evidence="1">Uncharacterized protein</fullName>
    </submittedName>
</protein>
<keyword evidence="2" id="KW-1185">Reference proteome</keyword>
<gene>
    <name evidence="1" type="ORF">AVEN_191146_1</name>
</gene>
<reference evidence="1 2" key="1">
    <citation type="journal article" date="2019" name="Sci. Rep.">
        <title>Orb-weaving spider Araneus ventricosus genome elucidates the spidroin gene catalogue.</title>
        <authorList>
            <person name="Kono N."/>
            <person name="Nakamura H."/>
            <person name="Ohtoshi R."/>
            <person name="Moran D.A.P."/>
            <person name="Shinohara A."/>
            <person name="Yoshida Y."/>
            <person name="Fujiwara M."/>
            <person name="Mori M."/>
            <person name="Tomita M."/>
            <person name="Arakawa K."/>
        </authorList>
    </citation>
    <scope>NUCLEOTIDE SEQUENCE [LARGE SCALE GENOMIC DNA]</scope>
</reference>
<dbReference type="EMBL" id="BGPR01000038">
    <property type="protein sequence ID" value="GBL84698.1"/>
    <property type="molecule type" value="Genomic_DNA"/>
</dbReference>
<sequence>MQGLTEWHKGAIVIGRAHGHAVKEFRHCLFCDYTIAFNQRLHDGYAVNTTIFEDDDNKDLNAYAAGVTNIRTTYHTSTGLKVT</sequence>